<dbReference type="EMBL" id="SRHE01000184">
    <property type="protein sequence ID" value="TWW09764.1"/>
    <property type="molecule type" value="Genomic_DNA"/>
</dbReference>
<protein>
    <submittedName>
        <fullName evidence="1">Uncharacterized protein</fullName>
    </submittedName>
</protein>
<name>A0A5C6M9S0_9PLAN</name>
<proteinExistence type="predicted"/>
<dbReference type="AlphaFoldDB" id="A0A5C6M9S0"/>
<reference evidence="1 2" key="2">
    <citation type="submission" date="2019-08" db="EMBL/GenBank/DDBJ databases">
        <authorList>
            <person name="Henke P."/>
        </authorList>
    </citation>
    <scope>NUCLEOTIDE SEQUENCE [LARGE SCALE GENOMIC DNA]</scope>
    <source>
        <strain evidence="1">Phe10_nw2017</strain>
    </source>
</reference>
<dbReference type="Proteomes" id="UP000321083">
    <property type="component" value="Unassembled WGS sequence"/>
</dbReference>
<keyword evidence="2" id="KW-1185">Reference proteome</keyword>
<sequence length="100" mass="11263">MSEERLGNRPSGRRRSSELPGTLLGCLLLLEKSGGLPAEHLLEATEQRLEASALPVTLKQSGRQRLRNARVYLERQDLRGVLVEIGYFRRSLVRVRTLPA</sequence>
<organism evidence="1 2">
    <name type="scientific">Planctomyces bekefii</name>
    <dbReference type="NCBI Taxonomy" id="1653850"/>
    <lineage>
        <taxon>Bacteria</taxon>
        <taxon>Pseudomonadati</taxon>
        <taxon>Planctomycetota</taxon>
        <taxon>Planctomycetia</taxon>
        <taxon>Planctomycetales</taxon>
        <taxon>Planctomycetaceae</taxon>
        <taxon>Planctomyces</taxon>
    </lineage>
</organism>
<comment type="caution">
    <text evidence="1">The sequence shown here is derived from an EMBL/GenBank/DDBJ whole genome shotgun (WGS) entry which is preliminary data.</text>
</comment>
<evidence type="ECO:0000313" key="1">
    <source>
        <dbReference type="EMBL" id="TWW09764.1"/>
    </source>
</evidence>
<gene>
    <name evidence="1" type="ORF">E3A20_11090</name>
</gene>
<reference evidence="1 2" key="1">
    <citation type="submission" date="2019-08" db="EMBL/GenBank/DDBJ databases">
        <title>100 year-old enigma solved: identification of Planctomyces bekefii, the type genus and species of the phylum Planctomycetes.</title>
        <authorList>
            <person name="Svetlana D.N."/>
            <person name="Overmann J."/>
        </authorList>
    </citation>
    <scope>NUCLEOTIDE SEQUENCE [LARGE SCALE GENOMIC DNA]</scope>
    <source>
        <strain evidence="1">Phe10_nw2017</strain>
    </source>
</reference>
<accession>A0A5C6M9S0</accession>
<evidence type="ECO:0000313" key="2">
    <source>
        <dbReference type="Proteomes" id="UP000321083"/>
    </source>
</evidence>